<accession>A0A645DJ93</accession>
<dbReference type="SUPFAM" id="SSF52540">
    <property type="entry name" value="P-loop containing nucleoside triphosphate hydrolases"/>
    <property type="match status" value="1"/>
</dbReference>
<gene>
    <name evidence="1" type="ORF">SDC9_136216</name>
</gene>
<name>A0A645DJ93_9ZZZZ</name>
<dbReference type="AlphaFoldDB" id="A0A645DJ93"/>
<reference evidence="1" key="1">
    <citation type="submission" date="2019-08" db="EMBL/GenBank/DDBJ databases">
        <authorList>
            <person name="Kucharzyk K."/>
            <person name="Murdoch R.W."/>
            <person name="Higgins S."/>
            <person name="Loffler F."/>
        </authorList>
    </citation>
    <scope>NUCLEOTIDE SEQUENCE</scope>
</reference>
<proteinExistence type="predicted"/>
<sequence>MYRLIEEINRNHGVTVIMVSHDPHAAAHEATSVLHLDNRQLFYGSSADYRKSEIGKRFLGGESR</sequence>
<protein>
    <recommendedName>
        <fullName evidence="2">Bacitracin export ATP-binding protein BceA</fullName>
    </recommendedName>
</protein>
<evidence type="ECO:0000313" key="1">
    <source>
        <dbReference type="EMBL" id="MPM89108.1"/>
    </source>
</evidence>
<dbReference type="Gene3D" id="3.40.50.300">
    <property type="entry name" value="P-loop containing nucleotide triphosphate hydrolases"/>
    <property type="match status" value="1"/>
</dbReference>
<organism evidence="1">
    <name type="scientific">bioreactor metagenome</name>
    <dbReference type="NCBI Taxonomy" id="1076179"/>
    <lineage>
        <taxon>unclassified sequences</taxon>
        <taxon>metagenomes</taxon>
        <taxon>ecological metagenomes</taxon>
    </lineage>
</organism>
<evidence type="ECO:0008006" key="2">
    <source>
        <dbReference type="Google" id="ProtNLM"/>
    </source>
</evidence>
<dbReference type="InterPro" id="IPR027417">
    <property type="entry name" value="P-loop_NTPase"/>
</dbReference>
<comment type="caution">
    <text evidence="1">The sequence shown here is derived from an EMBL/GenBank/DDBJ whole genome shotgun (WGS) entry which is preliminary data.</text>
</comment>
<dbReference type="EMBL" id="VSSQ01036598">
    <property type="protein sequence ID" value="MPM89108.1"/>
    <property type="molecule type" value="Genomic_DNA"/>
</dbReference>